<dbReference type="Gene3D" id="3.10.450.50">
    <property type="match status" value="1"/>
</dbReference>
<keyword evidence="3" id="KW-1185">Reference proteome</keyword>
<organism evidence="2 3">
    <name type="scientific">Ruegeria halocynthiae</name>
    <dbReference type="NCBI Taxonomy" id="985054"/>
    <lineage>
        <taxon>Bacteria</taxon>
        <taxon>Pseudomonadati</taxon>
        <taxon>Pseudomonadota</taxon>
        <taxon>Alphaproteobacteria</taxon>
        <taxon>Rhodobacterales</taxon>
        <taxon>Roseobacteraceae</taxon>
        <taxon>Ruegeria</taxon>
    </lineage>
</organism>
<dbReference type="InterPro" id="IPR037401">
    <property type="entry name" value="SnoaL-like"/>
</dbReference>
<proteinExistence type="predicted"/>
<dbReference type="Pfam" id="PF12893">
    <property type="entry name" value="Lumazine_bd_2"/>
    <property type="match status" value="1"/>
</dbReference>
<evidence type="ECO:0000313" key="3">
    <source>
        <dbReference type="Proteomes" id="UP000183400"/>
    </source>
</evidence>
<accession>A0A1H3FLW8</accession>
<name>A0A1H3FLW8_9RHOB</name>
<dbReference type="SUPFAM" id="SSF54427">
    <property type="entry name" value="NTF2-like"/>
    <property type="match status" value="1"/>
</dbReference>
<evidence type="ECO:0000259" key="1">
    <source>
        <dbReference type="Pfam" id="PF12680"/>
    </source>
</evidence>
<dbReference type="STRING" id="985054.SAMN05444358_11623"/>
<gene>
    <name evidence="2" type="ORF">SAMN05444358_11623</name>
</gene>
<sequence>MKSNTTDCPTSGLEVALNEIAANCDGGNVDLTGDVAATKIEDEYFGTTFADYLTLIKPEYRWQTGMKTCFGPANFSYLRDHSGISRRLDEIGPNALTSLKRNCCSLGDILIPDFETAHRMAKAHCDAWTERNPGAVASRYANNTTMGMNRGDPMTSQAEIAEMAAGFMADFPDLTLKLDSVLVADHHMVYAWTFEGHHKDTGSHVKFSGWEEWDLDNDLNVIKSLGWYDSADYERQVAGE</sequence>
<feature type="domain" description="SnoaL-like" evidence="1">
    <location>
        <begin position="122"/>
        <end position="218"/>
    </location>
</feature>
<dbReference type="OrthoDB" id="125994at2"/>
<dbReference type="InterPro" id="IPR039437">
    <property type="entry name" value="FrzH/put_lumazine-bd"/>
</dbReference>
<dbReference type="EMBL" id="FNNP01000016">
    <property type="protein sequence ID" value="SDX91951.1"/>
    <property type="molecule type" value="Genomic_DNA"/>
</dbReference>
<dbReference type="InterPro" id="IPR032710">
    <property type="entry name" value="NTF2-like_dom_sf"/>
</dbReference>
<dbReference type="Proteomes" id="UP000183400">
    <property type="component" value="Unassembled WGS sequence"/>
</dbReference>
<dbReference type="Pfam" id="PF12680">
    <property type="entry name" value="SnoaL_2"/>
    <property type="match status" value="1"/>
</dbReference>
<protein>
    <submittedName>
        <fullName evidence="2">Putative lumazine-binding</fullName>
    </submittedName>
</protein>
<dbReference type="AlphaFoldDB" id="A0A1H3FLW8"/>
<reference evidence="3" key="1">
    <citation type="submission" date="2016-10" db="EMBL/GenBank/DDBJ databases">
        <authorList>
            <person name="Varghese N."/>
            <person name="Submissions S."/>
        </authorList>
    </citation>
    <scope>NUCLEOTIDE SEQUENCE [LARGE SCALE GENOMIC DNA]</scope>
    <source>
        <strain evidence="3">DSM 27839</strain>
    </source>
</reference>
<evidence type="ECO:0000313" key="2">
    <source>
        <dbReference type="EMBL" id="SDX91951.1"/>
    </source>
</evidence>